<dbReference type="Proteomes" id="UP000501849">
    <property type="component" value="Chromosome"/>
</dbReference>
<dbReference type="RefSeq" id="WP_168141804.1">
    <property type="nucleotide sequence ID" value="NZ_CBCSDT010000021.1"/>
</dbReference>
<name>A0A6H0S1D4_9MYCO</name>
<keyword evidence="2" id="KW-0472">Membrane</keyword>
<protein>
    <submittedName>
        <fullName evidence="3">Uncharacterized protein</fullName>
    </submittedName>
</protein>
<evidence type="ECO:0000313" key="3">
    <source>
        <dbReference type="EMBL" id="QIV81178.1"/>
    </source>
</evidence>
<keyword evidence="2" id="KW-0812">Transmembrane</keyword>
<sequence length="283" mass="32478">MEWFRDRWADLSGLGSAGWLTIAAWAGLALGLGALLFTARALKRNRLIKSDELRPHVVVYMEPHPADWHVIELVVRNFGKSAAHNIRFEFTHPLTVGRYEDTREDGLPEIAELRLPSELTQLAPGQEWRTVWDSAISREEFGGQIRARFEGTVHYGDRPAGGKGRDFDAEVVLDWATLQPVQRLELMTTHDLAKREKQKLELLRSVLTYFHYASKETQPEVFRAEIDRMNRAVRETQDRWRTRQSDETAELEFPWIGQEQLAPEASNGRHHSSPAIGIKHRAP</sequence>
<keyword evidence="4" id="KW-1185">Reference proteome</keyword>
<keyword evidence="2" id="KW-1133">Transmembrane helix</keyword>
<dbReference type="KEGG" id="mfre:EXE63_09960"/>
<feature type="transmembrane region" description="Helical" evidence="2">
    <location>
        <begin position="20"/>
        <end position="39"/>
    </location>
</feature>
<feature type="region of interest" description="Disordered" evidence="1">
    <location>
        <begin position="260"/>
        <end position="283"/>
    </location>
</feature>
<evidence type="ECO:0000313" key="4">
    <source>
        <dbReference type="Proteomes" id="UP000501849"/>
    </source>
</evidence>
<proteinExistence type="predicted"/>
<feature type="compositionally biased region" description="Basic residues" evidence="1">
    <location>
        <begin position="268"/>
        <end position="283"/>
    </location>
</feature>
<dbReference type="EMBL" id="CP038799">
    <property type="protein sequence ID" value="QIV81178.1"/>
    <property type="molecule type" value="Genomic_DNA"/>
</dbReference>
<dbReference type="AlphaFoldDB" id="A0A6H0S1D4"/>
<reference evidence="3 4" key="1">
    <citation type="submission" date="2019-04" db="EMBL/GenBank/DDBJ databases">
        <title>Draft, Whole-Genome Sequence of the Anthracene-degrading Mycobacterium frederiksbergense LB501T, Isolated from a Polycyclic Aromatic Hydrocarbon (PAH)-Contaminated Soil.</title>
        <authorList>
            <person name="Augelletti F."/>
        </authorList>
    </citation>
    <scope>NUCLEOTIDE SEQUENCE [LARGE SCALE GENOMIC DNA]</scope>
    <source>
        <strain evidence="3 4">LB 501T</strain>
    </source>
</reference>
<organism evidence="3 4">
    <name type="scientific">Mycolicibacterium frederiksbergense</name>
    <dbReference type="NCBI Taxonomy" id="117567"/>
    <lineage>
        <taxon>Bacteria</taxon>
        <taxon>Bacillati</taxon>
        <taxon>Actinomycetota</taxon>
        <taxon>Actinomycetes</taxon>
        <taxon>Mycobacteriales</taxon>
        <taxon>Mycobacteriaceae</taxon>
        <taxon>Mycolicibacterium</taxon>
    </lineage>
</organism>
<evidence type="ECO:0000256" key="2">
    <source>
        <dbReference type="SAM" id="Phobius"/>
    </source>
</evidence>
<gene>
    <name evidence="3" type="ORF">EXE63_09960</name>
</gene>
<evidence type="ECO:0000256" key="1">
    <source>
        <dbReference type="SAM" id="MobiDB-lite"/>
    </source>
</evidence>
<accession>A0A6H0S1D4</accession>